<evidence type="ECO:0000313" key="23">
    <source>
        <dbReference type="Proteomes" id="UP001187531"/>
    </source>
</evidence>
<evidence type="ECO:0000256" key="19">
    <source>
        <dbReference type="ARBA" id="ARBA00033667"/>
    </source>
</evidence>
<evidence type="ECO:0000259" key="21">
    <source>
        <dbReference type="SMART" id="SM00237"/>
    </source>
</evidence>
<keyword evidence="7 20" id="KW-0812">Transmembrane</keyword>
<evidence type="ECO:0000256" key="13">
    <source>
        <dbReference type="ARBA" id="ARBA00022989"/>
    </source>
</evidence>
<feature type="transmembrane region" description="Helical" evidence="20">
    <location>
        <begin position="33"/>
        <end position="58"/>
    </location>
</feature>
<keyword evidence="3" id="KW-0813">Transport</keyword>
<dbReference type="Proteomes" id="UP001187531">
    <property type="component" value="Unassembled WGS sequence"/>
</dbReference>
<feature type="domain" description="Calx-beta" evidence="21">
    <location>
        <begin position="334"/>
        <end position="435"/>
    </location>
</feature>
<feature type="domain" description="Calx-beta" evidence="21">
    <location>
        <begin position="477"/>
        <end position="576"/>
    </location>
</feature>
<keyword evidence="16 20" id="KW-0472">Membrane</keyword>
<dbReference type="GO" id="GO:0046872">
    <property type="term" value="F:metal ion binding"/>
    <property type="evidence" value="ECO:0007669"/>
    <property type="project" value="UniProtKB-KW"/>
</dbReference>
<evidence type="ECO:0000256" key="12">
    <source>
        <dbReference type="ARBA" id="ARBA00022860"/>
    </source>
</evidence>
<comment type="subcellular location">
    <subcellularLocation>
        <location evidence="1">Cell membrane</location>
        <topology evidence="1">Multi-pass membrane protein</topology>
    </subcellularLocation>
</comment>
<feature type="transmembrane region" description="Helical" evidence="20">
    <location>
        <begin position="655"/>
        <end position="674"/>
    </location>
</feature>
<evidence type="ECO:0000256" key="5">
    <source>
        <dbReference type="ARBA" id="ARBA00022475"/>
    </source>
</evidence>
<evidence type="ECO:0000256" key="14">
    <source>
        <dbReference type="ARBA" id="ARBA00023053"/>
    </source>
</evidence>
<name>A0AA88HLW5_ARTSF</name>
<evidence type="ECO:0000256" key="15">
    <source>
        <dbReference type="ARBA" id="ARBA00023065"/>
    </source>
</evidence>
<dbReference type="EMBL" id="JAVRJZ010000016">
    <property type="protein sequence ID" value="KAK2711363.1"/>
    <property type="molecule type" value="Genomic_DNA"/>
</dbReference>
<evidence type="ECO:0000256" key="18">
    <source>
        <dbReference type="ARBA" id="ARBA00023201"/>
    </source>
</evidence>
<keyword evidence="11" id="KW-0106">Calcium</keyword>
<keyword evidence="17" id="KW-0325">Glycoprotein</keyword>
<comment type="similarity">
    <text evidence="2">Belongs to the Ca(2+):cation antiporter (CaCA) (TC 2.A.19) family. SLC8 subfamily.</text>
</comment>
<dbReference type="GO" id="GO:0098703">
    <property type="term" value="P:calcium ion import across plasma membrane"/>
    <property type="evidence" value="ECO:0007669"/>
    <property type="project" value="TreeGrafter"/>
</dbReference>
<keyword evidence="18" id="KW-0739">Sodium transport</keyword>
<dbReference type="InterPro" id="IPR004836">
    <property type="entry name" value="Na_Ca_Ex"/>
</dbReference>
<evidence type="ECO:0000256" key="10">
    <source>
        <dbReference type="ARBA" id="ARBA00022737"/>
    </source>
</evidence>
<keyword evidence="5" id="KW-1003">Cell membrane</keyword>
<feature type="transmembrane region" description="Helical" evidence="20">
    <location>
        <begin position="188"/>
        <end position="207"/>
    </location>
</feature>
<comment type="caution">
    <text evidence="22">The sequence shown here is derived from an EMBL/GenBank/DDBJ whole genome shotgun (WGS) entry which is preliminary data.</text>
</comment>
<feature type="transmembrane region" description="Helical" evidence="20">
    <location>
        <begin position="779"/>
        <end position="799"/>
    </location>
</feature>
<keyword evidence="6" id="KW-0109">Calcium transport</keyword>
<evidence type="ECO:0000256" key="9">
    <source>
        <dbReference type="ARBA" id="ARBA00022729"/>
    </source>
</evidence>
<keyword evidence="13 20" id="KW-1133">Transmembrane helix</keyword>
<dbReference type="Gene3D" id="2.60.40.2030">
    <property type="match status" value="2"/>
</dbReference>
<dbReference type="AlphaFoldDB" id="A0AA88HLW5"/>
<dbReference type="GO" id="GO:0030424">
    <property type="term" value="C:axon"/>
    <property type="evidence" value="ECO:0007669"/>
    <property type="project" value="TreeGrafter"/>
</dbReference>
<evidence type="ECO:0000256" key="11">
    <source>
        <dbReference type="ARBA" id="ARBA00022837"/>
    </source>
</evidence>
<keyword evidence="4" id="KW-0050">Antiport</keyword>
<dbReference type="GO" id="GO:0098794">
    <property type="term" value="C:postsynapse"/>
    <property type="evidence" value="ECO:0007669"/>
    <property type="project" value="TreeGrafter"/>
</dbReference>
<dbReference type="SMART" id="SM00237">
    <property type="entry name" value="Calx_beta"/>
    <property type="match status" value="2"/>
</dbReference>
<reference evidence="22" key="1">
    <citation type="submission" date="2023-07" db="EMBL/GenBank/DDBJ databases">
        <title>Chromosome-level genome assembly of Artemia franciscana.</title>
        <authorList>
            <person name="Jo E."/>
        </authorList>
    </citation>
    <scope>NUCLEOTIDE SEQUENCE</scope>
    <source>
        <tissue evidence="22">Whole body</tissue>
    </source>
</reference>
<dbReference type="GO" id="GO:0005516">
    <property type="term" value="F:calmodulin binding"/>
    <property type="evidence" value="ECO:0007669"/>
    <property type="project" value="UniProtKB-KW"/>
</dbReference>
<feature type="transmembrane region" description="Helical" evidence="20">
    <location>
        <begin position="126"/>
        <end position="147"/>
    </location>
</feature>
<keyword evidence="8" id="KW-0479">Metal-binding</keyword>
<comment type="catalytic activity">
    <reaction evidence="19">
        <text>Ca(2+)(in) + 3 Na(+)(out) = Ca(2+)(out) + 3 Na(+)(in)</text>
        <dbReference type="Rhea" id="RHEA:69955"/>
        <dbReference type="ChEBI" id="CHEBI:29101"/>
        <dbReference type="ChEBI" id="CHEBI:29108"/>
    </reaction>
</comment>
<keyword evidence="10" id="KW-0677">Repeat</keyword>
<dbReference type="PANTHER" id="PTHR11878">
    <property type="entry name" value="SODIUM/CALCIUM EXCHANGER"/>
    <property type="match status" value="1"/>
</dbReference>
<evidence type="ECO:0000256" key="4">
    <source>
        <dbReference type="ARBA" id="ARBA00022449"/>
    </source>
</evidence>
<accession>A0AA88HLW5</accession>
<dbReference type="PRINTS" id="PR01259">
    <property type="entry name" value="NACAEXCHNGR"/>
</dbReference>
<evidence type="ECO:0000256" key="2">
    <source>
        <dbReference type="ARBA" id="ARBA00007489"/>
    </source>
</evidence>
<dbReference type="Gene3D" id="1.20.1420.30">
    <property type="entry name" value="NCX, central ion-binding region"/>
    <property type="match status" value="2"/>
</dbReference>
<evidence type="ECO:0000256" key="1">
    <source>
        <dbReference type="ARBA" id="ARBA00004651"/>
    </source>
</evidence>
<dbReference type="SUPFAM" id="SSF141072">
    <property type="entry name" value="CalX-like"/>
    <property type="match status" value="2"/>
</dbReference>
<evidence type="ECO:0000256" key="8">
    <source>
        <dbReference type="ARBA" id="ARBA00022723"/>
    </source>
</evidence>
<evidence type="ECO:0000256" key="20">
    <source>
        <dbReference type="SAM" id="Phobius"/>
    </source>
</evidence>
<evidence type="ECO:0000256" key="6">
    <source>
        <dbReference type="ARBA" id="ARBA00022568"/>
    </source>
</evidence>
<evidence type="ECO:0000256" key="7">
    <source>
        <dbReference type="ARBA" id="ARBA00022692"/>
    </source>
</evidence>
<sequence>MTQNNGTLHDYQCSSGLLLPLINEFTWAVEVRAFLYLFGLLYCFMGVAIIADIFMGAIEKITSTTKKVFLSRGPGVEDEVLEVRIWNDTVANLTLMALGSSAPEILLSIIEIIGNNFEAGELGPGTIVGSAAFNLMIIAGICIVAIPDGETRRIKGIRVFAVTAAFSLLAYIWLVVVLVAVSPDEVEVWEGLVTLLLFPLLVCMAYLTDKGSFPCWKSIKVTNDGQIELGRKQSGEGVAMILPSDQNWSLIKNGKIDSDALVAFCRRVSKLGLTQEEAARLAACRLVDCQPHDRLYYRIGAVRSMTGSRKLKPQLSLKLQQIYEAINDNPEVPDIGPYIEPDENHVSIVEFQAFSLAILESIGKFQVTITRSGRLDNGVAVRVESIDGSAKAGEDYKAVDEVVFFEPNVIEKKINVDIIDDNQYEPDEQFYLKLSLMNNKGRYYTVSNGTGNHENSNLDLTTEGEEESVHLGTRSIMEITILNDDQPGIITFNERGLLVKESVNAAIVNIHRRNGTDGIVSVKWRTLPQTAKEGIDFKGGSGIITFEHQVDRFQLEIPIFMTPELSKDRYFEIELSEPEGGATIGSIPRMAITITDDAEFNLMLKRITKMTSTTLRDFEVHHETWLSQLRDAMNVNGGDLENATRFDYFMHFLTFGWKILFALVPPAGLLGGWLCFFTSMAVIGFLTAIIGDLAAIFGCLVGLKDGVTAITFVALGTSLPDLFASKVAACQENSADNSIGNITGSNSVNVFLGLGLPWVLASIYHAVKGDKFVVRAGSLSFGVVVFTVCAILTITLLVCRRKLNIFGRAELGGPTATKYISCSILFLLWIIYILLSSFQAYGYIPGF</sequence>
<feature type="transmembrane region" description="Helical" evidence="20">
    <location>
        <begin position="819"/>
        <end position="844"/>
    </location>
</feature>
<dbReference type="Pfam" id="PF01699">
    <property type="entry name" value="Na_Ca_ex"/>
    <property type="match status" value="2"/>
</dbReference>
<evidence type="ECO:0000256" key="16">
    <source>
        <dbReference type="ARBA" id="ARBA00023136"/>
    </source>
</evidence>
<dbReference type="InterPro" id="IPR004837">
    <property type="entry name" value="NaCa_Exmemb"/>
</dbReference>
<dbReference type="GO" id="GO:0042383">
    <property type="term" value="C:sarcolemma"/>
    <property type="evidence" value="ECO:0007669"/>
    <property type="project" value="TreeGrafter"/>
</dbReference>
<feature type="transmembrane region" description="Helical" evidence="20">
    <location>
        <begin position="159"/>
        <end position="182"/>
    </location>
</feature>
<protein>
    <recommendedName>
        <fullName evidence="21">Calx-beta domain-containing protein</fullName>
    </recommendedName>
</protein>
<gene>
    <name evidence="22" type="ORF">QYM36_012520</name>
</gene>
<feature type="transmembrane region" description="Helical" evidence="20">
    <location>
        <begin position="680"/>
        <end position="703"/>
    </location>
</feature>
<evidence type="ECO:0000256" key="17">
    <source>
        <dbReference type="ARBA" id="ARBA00023180"/>
    </source>
</evidence>
<dbReference type="PANTHER" id="PTHR11878:SF76">
    <property type="entry name" value="CALX-BETA DOMAIN-CONTAINING PROTEIN"/>
    <property type="match status" value="1"/>
</dbReference>
<dbReference type="InterPro" id="IPR003644">
    <property type="entry name" value="Calx_beta"/>
</dbReference>
<dbReference type="InterPro" id="IPR038081">
    <property type="entry name" value="CalX-like_sf"/>
</dbReference>
<keyword evidence="12" id="KW-0112">Calmodulin-binding</keyword>
<feature type="transmembrane region" description="Helical" evidence="20">
    <location>
        <begin position="748"/>
        <end position="767"/>
    </location>
</feature>
<evidence type="ECO:0000256" key="3">
    <source>
        <dbReference type="ARBA" id="ARBA00022448"/>
    </source>
</evidence>
<dbReference type="GO" id="GO:0005432">
    <property type="term" value="F:calcium:sodium antiporter activity"/>
    <property type="evidence" value="ECO:0007669"/>
    <property type="project" value="InterPro"/>
</dbReference>
<proteinExistence type="inferred from homology"/>
<dbReference type="InterPro" id="IPR051171">
    <property type="entry name" value="CaCA"/>
</dbReference>
<dbReference type="Pfam" id="PF03160">
    <property type="entry name" value="Calx-beta"/>
    <property type="match status" value="2"/>
</dbReference>
<keyword evidence="14" id="KW-0915">Sodium</keyword>
<dbReference type="GO" id="GO:0007154">
    <property type="term" value="P:cell communication"/>
    <property type="evidence" value="ECO:0007669"/>
    <property type="project" value="InterPro"/>
</dbReference>
<keyword evidence="23" id="KW-1185">Reference proteome</keyword>
<keyword evidence="15" id="KW-0406">Ion transport</keyword>
<evidence type="ECO:0000313" key="22">
    <source>
        <dbReference type="EMBL" id="KAK2711363.1"/>
    </source>
</evidence>
<organism evidence="22 23">
    <name type="scientific">Artemia franciscana</name>
    <name type="common">Brine shrimp</name>
    <name type="synonym">Artemia sanfranciscana</name>
    <dbReference type="NCBI Taxonomy" id="6661"/>
    <lineage>
        <taxon>Eukaryota</taxon>
        <taxon>Metazoa</taxon>
        <taxon>Ecdysozoa</taxon>
        <taxon>Arthropoda</taxon>
        <taxon>Crustacea</taxon>
        <taxon>Branchiopoda</taxon>
        <taxon>Anostraca</taxon>
        <taxon>Artemiidae</taxon>
        <taxon>Artemia</taxon>
    </lineage>
</organism>
<dbReference type="InterPro" id="IPR044880">
    <property type="entry name" value="NCX_ion-bd_dom_sf"/>
</dbReference>
<keyword evidence="9" id="KW-0732">Signal</keyword>